<keyword evidence="4" id="KW-1185">Reference proteome</keyword>
<feature type="chain" id="PRO_5003837581" description="DUF6820 domain-containing protein" evidence="1">
    <location>
        <begin position="22"/>
        <end position="100"/>
    </location>
</feature>
<reference evidence="3 4" key="1">
    <citation type="journal article" date="2012" name="Genome Biol.">
        <title>Genome and low-iron response of an oceanic diatom adapted to chronic iron limitation.</title>
        <authorList>
            <person name="Lommer M."/>
            <person name="Specht M."/>
            <person name="Roy A.S."/>
            <person name="Kraemer L."/>
            <person name="Andreson R."/>
            <person name="Gutowska M.A."/>
            <person name="Wolf J."/>
            <person name="Bergner S.V."/>
            <person name="Schilhabel M.B."/>
            <person name="Klostermeier U.C."/>
            <person name="Beiko R.G."/>
            <person name="Rosenstiel P."/>
            <person name="Hippler M."/>
            <person name="Laroche J."/>
        </authorList>
    </citation>
    <scope>NUCLEOTIDE SEQUENCE [LARGE SCALE GENOMIC DNA]</scope>
    <source>
        <strain evidence="3 4">CCMP1005</strain>
    </source>
</reference>
<evidence type="ECO:0000313" key="4">
    <source>
        <dbReference type="Proteomes" id="UP000266841"/>
    </source>
</evidence>
<proteinExistence type="predicted"/>
<dbReference type="EMBL" id="AGNL01006533">
    <property type="protein sequence ID" value="EJK71968.1"/>
    <property type="molecule type" value="Genomic_DNA"/>
</dbReference>
<name>K0T003_THAOC</name>
<feature type="non-terminal residue" evidence="3">
    <location>
        <position position="100"/>
    </location>
</feature>
<feature type="domain" description="DUF6820" evidence="2">
    <location>
        <begin position="42"/>
        <end position="84"/>
    </location>
</feature>
<evidence type="ECO:0000259" key="2">
    <source>
        <dbReference type="Pfam" id="PF20699"/>
    </source>
</evidence>
<dbReference type="Pfam" id="PF20699">
    <property type="entry name" value="DUF6820"/>
    <property type="match status" value="1"/>
</dbReference>
<keyword evidence="1" id="KW-0732">Signal</keyword>
<feature type="signal peptide" evidence="1">
    <location>
        <begin position="1"/>
        <end position="21"/>
    </location>
</feature>
<dbReference type="Proteomes" id="UP000266841">
    <property type="component" value="Unassembled WGS sequence"/>
</dbReference>
<comment type="caution">
    <text evidence="3">The sequence shown here is derived from an EMBL/GenBank/DDBJ whole genome shotgun (WGS) entry which is preliminary data.</text>
</comment>
<organism evidence="3 4">
    <name type="scientific">Thalassiosira oceanica</name>
    <name type="common">Marine diatom</name>
    <dbReference type="NCBI Taxonomy" id="159749"/>
    <lineage>
        <taxon>Eukaryota</taxon>
        <taxon>Sar</taxon>
        <taxon>Stramenopiles</taxon>
        <taxon>Ochrophyta</taxon>
        <taxon>Bacillariophyta</taxon>
        <taxon>Coscinodiscophyceae</taxon>
        <taxon>Thalassiosirophycidae</taxon>
        <taxon>Thalassiosirales</taxon>
        <taxon>Thalassiosiraceae</taxon>
        <taxon>Thalassiosira</taxon>
    </lineage>
</organism>
<evidence type="ECO:0000256" key="1">
    <source>
        <dbReference type="SAM" id="SignalP"/>
    </source>
</evidence>
<sequence>MTLVSVLSIALLTQFFPEGNLTPVAAAFYRSDVICGSETQETSAGRARAMMHKFAVAPARLVDNGVRRAIGIAPRPQHIIGDALVVPATKISLRAGSLDV</sequence>
<accession>K0T003</accession>
<gene>
    <name evidence="3" type="ORF">THAOC_06543</name>
</gene>
<protein>
    <recommendedName>
        <fullName evidence="2">DUF6820 domain-containing protein</fullName>
    </recommendedName>
</protein>
<evidence type="ECO:0000313" key="3">
    <source>
        <dbReference type="EMBL" id="EJK71968.1"/>
    </source>
</evidence>
<dbReference type="InterPro" id="IPR049223">
    <property type="entry name" value="DUF6820"/>
</dbReference>
<dbReference type="AlphaFoldDB" id="K0T003"/>